<keyword evidence="4 8" id="KW-0378">Hydrolase</keyword>
<keyword evidence="3" id="KW-0479">Metal-binding</keyword>
<dbReference type="Proteomes" id="UP001230005">
    <property type="component" value="Unassembled WGS sequence"/>
</dbReference>
<dbReference type="SUPFAM" id="SSF55920">
    <property type="entry name" value="Creatinase/aminopeptidase"/>
    <property type="match status" value="1"/>
</dbReference>
<dbReference type="SUPFAM" id="SSF53092">
    <property type="entry name" value="Creatinase/prolidase N-terminal domain"/>
    <property type="match status" value="1"/>
</dbReference>
<dbReference type="EC" id="3.4.13.9" evidence="8"/>
<dbReference type="EMBL" id="JAUSUG010000008">
    <property type="protein sequence ID" value="MDQ0255031.1"/>
    <property type="molecule type" value="Genomic_DNA"/>
</dbReference>
<dbReference type="PANTHER" id="PTHR46112:SF10">
    <property type="entry name" value="DIPEPTIDASE YKVY-RELATED"/>
    <property type="match status" value="1"/>
</dbReference>
<evidence type="ECO:0000256" key="1">
    <source>
        <dbReference type="ARBA" id="ARBA00001936"/>
    </source>
</evidence>
<dbReference type="GO" id="GO:0102009">
    <property type="term" value="F:proline dipeptidase activity"/>
    <property type="evidence" value="ECO:0007669"/>
    <property type="project" value="UniProtKB-EC"/>
</dbReference>
<organism evidence="8 9">
    <name type="scientific">Evansella vedderi</name>
    <dbReference type="NCBI Taxonomy" id="38282"/>
    <lineage>
        <taxon>Bacteria</taxon>
        <taxon>Bacillati</taxon>
        <taxon>Bacillota</taxon>
        <taxon>Bacilli</taxon>
        <taxon>Bacillales</taxon>
        <taxon>Bacillaceae</taxon>
        <taxon>Evansella</taxon>
    </lineage>
</organism>
<dbReference type="InterPro" id="IPR001714">
    <property type="entry name" value="Pept_M24_MAP"/>
</dbReference>
<dbReference type="InterPro" id="IPR050659">
    <property type="entry name" value="Peptidase_M24B"/>
</dbReference>
<sequence>MIQQRSKALKDWMHENHIDGIICQSRPNVFYLTGFDADPHERLLAKFLFPQAKSFIVCPGMEVNQIENIYKEGDIIGYNDTEDPWKKIQNACKKRNLHISKLAVEQGISWERVKKIEKTFPTVELVEVDHAILSQRIIKSEGEITILQEAAKLADFGVEVGINALKEGISEMEVLATIEFELKKKGIREMSFSTMVLFGEKAGDPHGSPGSRTLKKGDAVLFDLGVVLKGYCSDITRTVFFDHVKKEEQEVYEIVLKAQERALQACRPGEPISQLDLAARQIISGHGYGDYFPHRIGHGLGIEVHEYPSFNETNDSPLQPGMTFTIEPGIYLPNKLGVRIEDDVLITEQGFKTLTKFPKELTIVPTK</sequence>
<protein>
    <submittedName>
        <fullName evidence="8">Xaa-Pro dipeptidase</fullName>
        <ecNumber evidence="8">3.4.13.9</ecNumber>
    </submittedName>
</protein>
<dbReference type="InterPro" id="IPR029149">
    <property type="entry name" value="Creatin/AminoP/Spt16_N"/>
</dbReference>
<evidence type="ECO:0000256" key="5">
    <source>
        <dbReference type="ARBA" id="ARBA00023211"/>
    </source>
</evidence>
<dbReference type="InterPro" id="IPR000994">
    <property type="entry name" value="Pept_M24"/>
</dbReference>
<evidence type="ECO:0000256" key="4">
    <source>
        <dbReference type="ARBA" id="ARBA00022801"/>
    </source>
</evidence>
<evidence type="ECO:0000259" key="6">
    <source>
        <dbReference type="Pfam" id="PF00557"/>
    </source>
</evidence>
<evidence type="ECO:0000313" key="8">
    <source>
        <dbReference type="EMBL" id="MDQ0255031.1"/>
    </source>
</evidence>
<dbReference type="Gene3D" id="3.90.230.10">
    <property type="entry name" value="Creatinase/methionine aminopeptidase superfamily"/>
    <property type="match status" value="1"/>
</dbReference>
<dbReference type="InterPro" id="IPR000587">
    <property type="entry name" value="Creatinase_N"/>
</dbReference>
<dbReference type="InterPro" id="IPR036005">
    <property type="entry name" value="Creatinase/aminopeptidase-like"/>
</dbReference>
<comment type="caution">
    <text evidence="8">The sequence shown here is derived from an EMBL/GenBank/DDBJ whole genome shotgun (WGS) entry which is preliminary data.</text>
</comment>
<dbReference type="Pfam" id="PF01321">
    <property type="entry name" value="Creatinase_N"/>
    <property type="match status" value="1"/>
</dbReference>
<dbReference type="PRINTS" id="PR00599">
    <property type="entry name" value="MAPEPTIDASE"/>
</dbReference>
<keyword evidence="9" id="KW-1185">Reference proteome</keyword>
<gene>
    <name evidence="8" type="ORF">J2S74_002413</name>
</gene>
<accession>A0ABT9ZUV5</accession>
<evidence type="ECO:0000256" key="3">
    <source>
        <dbReference type="ARBA" id="ARBA00022723"/>
    </source>
</evidence>
<dbReference type="PROSITE" id="PS00491">
    <property type="entry name" value="PROLINE_PEPTIDASE"/>
    <property type="match status" value="1"/>
</dbReference>
<dbReference type="PANTHER" id="PTHR46112">
    <property type="entry name" value="AMINOPEPTIDASE"/>
    <property type="match status" value="1"/>
</dbReference>
<evidence type="ECO:0000313" key="9">
    <source>
        <dbReference type="Proteomes" id="UP001230005"/>
    </source>
</evidence>
<comment type="similarity">
    <text evidence="2">Belongs to the peptidase M24B family.</text>
</comment>
<keyword evidence="8" id="KW-0224">Dipeptidase</keyword>
<comment type="cofactor">
    <cofactor evidence="1">
        <name>Mn(2+)</name>
        <dbReference type="ChEBI" id="CHEBI:29035"/>
    </cofactor>
</comment>
<evidence type="ECO:0000256" key="2">
    <source>
        <dbReference type="ARBA" id="ARBA00008766"/>
    </source>
</evidence>
<proteinExistence type="inferred from homology"/>
<feature type="domain" description="Creatinase N-terminal" evidence="7">
    <location>
        <begin position="5"/>
        <end position="138"/>
    </location>
</feature>
<dbReference type="CDD" id="cd01092">
    <property type="entry name" value="APP-like"/>
    <property type="match status" value="1"/>
</dbReference>
<dbReference type="InterPro" id="IPR001131">
    <property type="entry name" value="Peptidase_M24B_aminopep-P_CS"/>
</dbReference>
<dbReference type="RefSeq" id="WP_307325818.1">
    <property type="nucleotide sequence ID" value="NZ_JAUSUG010000008.1"/>
</dbReference>
<feature type="domain" description="Peptidase M24" evidence="6">
    <location>
        <begin position="147"/>
        <end position="348"/>
    </location>
</feature>
<keyword evidence="5" id="KW-0464">Manganese</keyword>
<name>A0ABT9ZUV5_9BACI</name>
<reference evidence="8 9" key="1">
    <citation type="submission" date="2023-07" db="EMBL/GenBank/DDBJ databases">
        <title>Genomic Encyclopedia of Type Strains, Phase IV (KMG-IV): sequencing the most valuable type-strain genomes for metagenomic binning, comparative biology and taxonomic classification.</title>
        <authorList>
            <person name="Goeker M."/>
        </authorList>
    </citation>
    <scope>NUCLEOTIDE SEQUENCE [LARGE SCALE GENOMIC DNA]</scope>
    <source>
        <strain evidence="8 9">DSM 9768</strain>
    </source>
</reference>
<evidence type="ECO:0000259" key="7">
    <source>
        <dbReference type="Pfam" id="PF01321"/>
    </source>
</evidence>
<dbReference type="Gene3D" id="3.40.350.10">
    <property type="entry name" value="Creatinase/prolidase N-terminal domain"/>
    <property type="match status" value="1"/>
</dbReference>
<dbReference type="Pfam" id="PF00557">
    <property type="entry name" value="Peptidase_M24"/>
    <property type="match status" value="1"/>
</dbReference>
<keyword evidence="8" id="KW-0645">Protease</keyword>